<evidence type="ECO:0000256" key="5">
    <source>
        <dbReference type="ARBA" id="ARBA00023163"/>
    </source>
</evidence>
<keyword evidence="5" id="KW-0804">Transcription</keyword>
<gene>
    <name evidence="7" type="primary">rpoE_18</name>
    <name evidence="7" type="ORF">Pka01_37390</name>
</gene>
<dbReference type="GO" id="GO:0003677">
    <property type="term" value="F:DNA binding"/>
    <property type="evidence" value="ECO:0007669"/>
    <property type="project" value="UniProtKB-KW"/>
</dbReference>
<comment type="similarity">
    <text evidence="1">Belongs to the sigma-70 factor family. ECF subfamily.</text>
</comment>
<dbReference type="AlphaFoldDB" id="A0A8J3PSQ8"/>
<dbReference type="Pfam" id="PF04542">
    <property type="entry name" value="Sigma70_r2"/>
    <property type="match status" value="1"/>
</dbReference>
<dbReference type="Gene3D" id="1.10.1740.10">
    <property type="match status" value="1"/>
</dbReference>
<dbReference type="Gene3D" id="1.10.10.10">
    <property type="entry name" value="Winged helix-like DNA-binding domain superfamily/Winged helix DNA-binding domain"/>
    <property type="match status" value="1"/>
</dbReference>
<dbReference type="GO" id="GO:0006352">
    <property type="term" value="P:DNA-templated transcription initiation"/>
    <property type="evidence" value="ECO:0007669"/>
    <property type="project" value="InterPro"/>
</dbReference>
<keyword evidence="2" id="KW-0805">Transcription regulation</keyword>
<keyword evidence="3" id="KW-0731">Sigma factor</keyword>
<evidence type="ECO:0000256" key="3">
    <source>
        <dbReference type="ARBA" id="ARBA00023082"/>
    </source>
</evidence>
<evidence type="ECO:0000313" key="7">
    <source>
        <dbReference type="EMBL" id="GIG80612.1"/>
    </source>
</evidence>
<dbReference type="PANTHER" id="PTHR43133:SF8">
    <property type="entry name" value="RNA POLYMERASE SIGMA FACTOR HI_1459-RELATED"/>
    <property type="match status" value="1"/>
</dbReference>
<keyword evidence="8" id="KW-1185">Reference proteome</keyword>
<dbReference type="InterPro" id="IPR013324">
    <property type="entry name" value="RNA_pol_sigma_r3/r4-like"/>
</dbReference>
<dbReference type="InterPro" id="IPR013325">
    <property type="entry name" value="RNA_pol_sigma_r2"/>
</dbReference>
<reference evidence="7 8" key="1">
    <citation type="submission" date="2021-01" db="EMBL/GenBank/DDBJ databases">
        <title>Whole genome shotgun sequence of Planotetraspora kaengkrachanensis NBRC 104272.</title>
        <authorList>
            <person name="Komaki H."/>
            <person name="Tamura T."/>
        </authorList>
    </citation>
    <scope>NUCLEOTIDE SEQUENCE [LARGE SCALE GENOMIC DNA]</scope>
    <source>
        <strain evidence="7 8">NBRC 104272</strain>
    </source>
</reference>
<sequence length="188" mass="20730">MCSRTVPPSMREVTSMTVEEPLARLDQAAWEDLVARFGGRMWAVARALGLCPADAADAVQGAWLRMVENLDGIRDPERIGAWLVTTTRHEALRLSRRRRGEVTAGHDLPEAVLPDPSAAVVDADFGRHAWERLDTLGEPCRSLLRLSVLRPEATYAQIAIRLDLSPGSIGPTRARCMSRLRGLLEEPA</sequence>
<dbReference type="InterPro" id="IPR036388">
    <property type="entry name" value="WH-like_DNA-bd_sf"/>
</dbReference>
<evidence type="ECO:0000256" key="4">
    <source>
        <dbReference type="ARBA" id="ARBA00023125"/>
    </source>
</evidence>
<dbReference type="EMBL" id="BONV01000015">
    <property type="protein sequence ID" value="GIG80612.1"/>
    <property type="molecule type" value="Genomic_DNA"/>
</dbReference>
<keyword evidence="4" id="KW-0238">DNA-binding</keyword>
<evidence type="ECO:0000256" key="1">
    <source>
        <dbReference type="ARBA" id="ARBA00010641"/>
    </source>
</evidence>
<dbReference type="SUPFAM" id="SSF88946">
    <property type="entry name" value="Sigma2 domain of RNA polymerase sigma factors"/>
    <property type="match status" value="1"/>
</dbReference>
<name>A0A8J3PSQ8_9ACTN</name>
<dbReference type="GO" id="GO:0016987">
    <property type="term" value="F:sigma factor activity"/>
    <property type="evidence" value="ECO:0007669"/>
    <property type="project" value="UniProtKB-KW"/>
</dbReference>
<dbReference type="InterPro" id="IPR007627">
    <property type="entry name" value="RNA_pol_sigma70_r2"/>
</dbReference>
<evidence type="ECO:0000313" key="8">
    <source>
        <dbReference type="Proteomes" id="UP000630097"/>
    </source>
</evidence>
<proteinExistence type="inferred from homology"/>
<protein>
    <submittedName>
        <fullName evidence="7">RNA polymerase sigma factor</fullName>
    </submittedName>
</protein>
<dbReference type="PANTHER" id="PTHR43133">
    <property type="entry name" value="RNA POLYMERASE ECF-TYPE SIGMA FACTO"/>
    <property type="match status" value="1"/>
</dbReference>
<accession>A0A8J3PSQ8</accession>
<feature type="domain" description="RNA polymerase sigma-70 region 2" evidence="6">
    <location>
        <begin position="33"/>
        <end position="99"/>
    </location>
</feature>
<dbReference type="InterPro" id="IPR039425">
    <property type="entry name" value="RNA_pol_sigma-70-like"/>
</dbReference>
<dbReference type="NCBIfam" id="TIGR02937">
    <property type="entry name" value="sigma70-ECF"/>
    <property type="match status" value="1"/>
</dbReference>
<comment type="caution">
    <text evidence="7">The sequence shown here is derived from an EMBL/GenBank/DDBJ whole genome shotgun (WGS) entry which is preliminary data.</text>
</comment>
<organism evidence="7 8">
    <name type="scientific">Planotetraspora kaengkrachanensis</name>
    <dbReference type="NCBI Taxonomy" id="575193"/>
    <lineage>
        <taxon>Bacteria</taxon>
        <taxon>Bacillati</taxon>
        <taxon>Actinomycetota</taxon>
        <taxon>Actinomycetes</taxon>
        <taxon>Streptosporangiales</taxon>
        <taxon>Streptosporangiaceae</taxon>
        <taxon>Planotetraspora</taxon>
    </lineage>
</organism>
<dbReference type="SUPFAM" id="SSF88659">
    <property type="entry name" value="Sigma3 and sigma4 domains of RNA polymerase sigma factors"/>
    <property type="match status" value="1"/>
</dbReference>
<dbReference type="InterPro" id="IPR014284">
    <property type="entry name" value="RNA_pol_sigma-70_dom"/>
</dbReference>
<evidence type="ECO:0000256" key="2">
    <source>
        <dbReference type="ARBA" id="ARBA00023015"/>
    </source>
</evidence>
<evidence type="ECO:0000259" key="6">
    <source>
        <dbReference type="Pfam" id="PF04542"/>
    </source>
</evidence>
<dbReference type="Proteomes" id="UP000630097">
    <property type="component" value="Unassembled WGS sequence"/>
</dbReference>